<keyword evidence="1" id="KW-1133">Transmembrane helix</keyword>
<name>A0A835CRH5_APHGI</name>
<dbReference type="EMBL" id="JACMRX010000003">
    <property type="protein sequence ID" value="KAF7992824.1"/>
    <property type="molecule type" value="Genomic_DNA"/>
</dbReference>
<evidence type="ECO:0000313" key="3">
    <source>
        <dbReference type="Proteomes" id="UP000639338"/>
    </source>
</evidence>
<reference evidence="2 3" key="1">
    <citation type="submission" date="2020-08" db="EMBL/GenBank/DDBJ databases">
        <title>Aphidius gifuensis genome sequencing and assembly.</title>
        <authorList>
            <person name="Du Z."/>
        </authorList>
    </citation>
    <scope>NUCLEOTIDE SEQUENCE [LARGE SCALE GENOMIC DNA]</scope>
    <source>
        <strain evidence="2">YNYX2018</strain>
        <tissue evidence="2">Adults</tissue>
    </source>
</reference>
<sequence length="143" mass="16286">MARIAYECNQVNTNNITNTAGTLRPFSCTDKSCLYCCCNAQCCLLIQRKPPKHFWEAWYFWLGVAILILFIISSVSNYLLVNYRQSWMTLPFVSGQSIGDNNHRVDDNNISIHVIPIPTTDVTSTTNKKLFLYPPESSVSHMT</sequence>
<feature type="transmembrane region" description="Helical" evidence="1">
    <location>
        <begin position="58"/>
        <end position="80"/>
    </location>
</feature>
<gene>
    <name evidence="2" type="ORF">HCN44_005168</name>
</gene>
<protein>
    <submittedName>
        <fullName evidence="2">Uncharacterized protein</fullName>
    </submittedName>
</protein>
<dbReference type="Proteomes" id="UP000639338">
    <property type="component" value="Unassembled WGS sequence"/>
</dbReference>
<organism evidence="2 3">
    <name type="scientific">Aphidius gifuensis</name>
    <name type="common">Parasitoid wasp</name>
    <dbReference type="NCBI Taxonomy" id="684658"/>
    <lineage>
        <taxon>Eukaryota</taxon>
        <taxon>Metazoa</taxon>
        <taxon>Ecdysozoa</taxon>
        <taxon>Arthropoda</taxon>
        <taxon>Hexapoda</taxon>
        <taxon>Insecta</taxon>
        <taxon>Pterygota</taxon>
        <taxon>Neoptera</taxon>
        <taxon>Endopterygota</taxon>
        <taxon>Hymenoptera</taxon>
        <taxon>Apocrita</taxon>
        <taxon>Ichneumonoidea</taxon>
        <taxon>Braconidae</taxon>
        <taxon>Aphidiinae</taxon>
        <taxon>Aphidius</taxon>
    </lineage>
</organism>
<dbReference type="OrthoDB" id="6578935at2759"/>
<dbReference type="AlphaFoldDB" id="A0A835CRH5"/>
<proteinExistence type="predicted"/>
<keyword evidence="1" id="KW-0472">Membrane</keyword>
<keyword evidence="3" id="KW-1185">Reference proteome</keyword>
<keyword evidence="1" id="KW-0812">Transmembrane</keyword>
<evidence type="ECO:0000313" key="2">
    <source>
        <dbReference type="EMBL" id="KAF7992824.1"/>
    </source>
</evidence>
<comment type="caution">
    <text evidence="2">The sequence shown here is derived from an EMBL/GenBank/DDBJ whole genome shotgun (WGS) entry which is preliminary data.</text>
</comment>
<accession>A0A835CRH5</accession>
<evidence type="ECO:0000256" key="1">
    <source>
        <dbReference type="SAM" id="Phobius"/>
    </source>
</evidence>